<dbReference type="Proteomes" id="UP001597135">
    <property type="component" value="Unassembled WGS sequence"/>
</dbReference>
<evidence type="ECO:0000256" key="1">
    <source>
        <dbReference type="ARBA" id="ARBA00004651"/>
    </source>
</evidence>
<comment type="caution">
    <text evidence="8">The sequence shown here is derived from an EMBL/GenBank/DDBJ whole genome shotgun (WGS) entry which is preliminary data.</text>
</comment>
<evidence type="ECO:0000256" key="4">
    <source>
        <dbReference type="ARBA" id="ARBA00022989"/>
    </source>
</evidence>
<keyword evidence="2" id="KW-1003">Cell membrane</keyword>
<feature type="transmembrane region" description="Helical" evidence="6">
    <location>
        <begin position="176"/>
        <end position="195"/>
    </location>
</feature>
<evidence type="ECO:0000256" key="6">
    <source>
        <dbReference type="SAM" id="Phobius"/>
    </source>
</evidence>
<dbReference type="Pfam" id="PF00892">
    <property type="entry name" value="EamA"/>
    <property type="match status" value="2"/>
</dbReference>
<dbReference type="EMBL" id="JBHTMU010000033">
    <property type="protein sequence ID" value="MFD1343893.1"/>
    <property type="molecule type" value="Genomic_DNA"/>
</dbReference>
<evidence type="ECO:0000256" key="2">
    <source>
        <dbReference type="ARBA" id="ARBA00022475"/>
    </source>
</evidence>
<dbReference type="InterPro" id="IPR000620">
    <property type="entry name" value="EamA_dom"/>
</dbReference>
<dbReference type="InterPro" id="IPR037185">
    <property type="entry name" value="EmrE-like"/>
</dbReference>
<keyword evidence="9" id="KW-1185">Reference proteome</keyword>
<accession>A0ABW3ZMM1</accession>
<gene>
    <name evidence="8" type="ORF">ACFQ4E_15805</name>
</gene>
<sequence>MDTQRLANLIIVVSGILWGIYWIPVRALEGLGLTGAWGTLAVVAAAVLVLAPVALRVPRRAPLGLAHASFALGGLAFVLYSVGLVQGRVAVIVLLFFLTPVWSTLIARLVLGRRTSAHRLAAVGVGIAGLALMLGDGGWPVPRAAGEWMALASGVLWAVATTGISETPEIDPRHGALTFASGALVAALIAAPLLSPFPTDPVPLLPATLWALGTGALFWGLAMTALTWAVRRVEPARVGILLQSEVLVGAASAALFAGETLSFLEIVGGTLVVSAGLLETVPLPRRRARS</sequence>
<keyword evidence="4 6" id="KW-1133">Transmembrane helix</keyword>
<dbReference type="SUPFAM" id="SSF103481">
    <property type="entry name" value="Multidrug resistance efflux transporter EmrE"/>
    <property type="match status" value="2"/>
</dbReference>
<evidence type="ECO:0000313" key="9">
    <source>
        <dbReference type="Proteomes" id="UP001597135"/>
    </source>
</evidence>
<feature type="transmembrane region" description="Helical" evidence="6">
    <location>
        <begin position="207"/>
        <end position="226"/>
    </location>
</feature>
<feature type="transmembrane region" description="Helical" evidence="6">
    <location>
        <begin position="36"/>
        <end position="55"/>
    </location>
</feature>
<dbReference type="RefSeq" id="WP_386805226.1">
    <property type="nucleotide sequence ID" value="NZ_JBHTMU010000033.1"/>
</dbReference>
<evidence type="ECO:0000256" key="5">
    <source>
        <dbReference type="ARBA" id="ARBA00023136"/>
    </source>
</evidence>
<protein>
    <submittedName>
        <fullName evidence="8">DMT family transporter</fullName>
    </submittedName>
</protein>
<keyword evidence="3 6" id="KW-0812">Transmembrane</keyword>
<keyword evidence="5 6" id="KW-0472">Membrane</keyword>
<feature type="domain" description="EamA" evidence="7">
    <location>
        <begin position="7"/>
        <end position="134"/>
    </location>
</feature>
<feature type="transmembrane region" description="Helical" evidence="6">
    <location>
        <begin position="62"/>
        <end position="83"/>
    </location>
</feature>
<evidence type="ECO:0000259" key="7">
    <source>
        <dbReference type="Pfam" id="PF00892"/>
    </source>
</evidence>
<dbReference type="PANTHER" id="PTHR42920">
    <property type="entry name" value="OS03G0707200 PROTEIN-RELATED"/>
    <property type="match status" value="1"/>
</dbReference>
<dbReference type="PANTHER" id="PTHR42920:SF5">
    <property type="entry name" value="EAMA DOMAIN-CONTAINING PROTEIN"/>
    <property type="match status" value="1"/>
</dbReference>
<evidence type="ECO:0000313" key="8">
    <source>
        <dbReference type="EMBL" id="MFD1343893.1"/>
    </source>
</evidence>
<comment type="subcellular location">
    <subcellularLocation>
        <location evidence="1">Cell membrane</location>
        <topology evidence="1">Multi-pass membrane protein</topology>
    </subcellularLocation>
</comment>
<reference evidence="9" key="1">
    <citation type="journal article" date="2019" name="Int. J. Syst. Evol. Microbiol.">
        <title>The Global Catalogue of Microorganisms (GCM) 10K type strain sequencing project: providing services to taxonomists for standard genome sequencing and annotation.</title>
        <authorList>
            <consortium name="The Broad Institute Genomics Platform"/>
            <consortium name="The Broad Institute Genome Sequencing Center for Infectious Disease"/>
            <person name="Wu L."/>
            <person name="Ma J."/>
        </authorList>
    </citation>
    <scope>NUCLEOTIDE SEQUENCE [LARGE SCALE GENOMIC DNA]</scope>
    <source>
        <strain evidence="9">CCUG 62953</strain>
    </source>
</reference>
<dbReference type="InterPro" id="IPR051258">
    <property type="entry name" value="Diverse_Substrate_Transporter"/>
</dbReference>
<feature type="transmembrane region" description="Helical" evidence="6">
    <location>
        <begin position="145"/>
        <end position="164"/>
    </location>
</feature>
<feature type="transmembrane region" description="Helical" evidence="6">
    <location>
        <begin position="120"/>
        <end position="139"/>
    </location>
</feature>
<evidence type="ECO:0000256" key="3">
    <source>
        <dbReference type="ARBA" id="ARBA00022692"/>
    </source>
</evidence>
<feature type="transmembrane region" description="Helical" evidence="6">
    <location>
        <begin position="89"/>
        <end position="111"/>
    </location>
</feature>
<organism evidence="8 9">
    <name type="scientific">Litorisediminicola beolgyonensis</name>
    <dbReference type="NCBI Taxonomy" id="1173614"/>
    <lineage>
        <taxon>Bacteria</taxon>
        <taxon>Pseudomonadati</taxon>
        <taxon>Pseudomonadota</taxon>
        <taxon>Alphaproteobacteria</taxon>
        <taxon>Rhodobacterales</taxon>
        <taxon>Paracoccaceae</taxon>
        <taxon>Litorisediminicola</taxon>
    </lineage>
</organism>
<feature type="transmembrane region" description="Helical" evidence="6">
    <location>
        <begin position="7"/>
        <end position="24"/>
    </location>
</feature>
<name>A0ABW3ZMM1_9RHOB</name>
<feature type="domain" description="EamA" evidence="7">
    <location>
        <begin position="146"/>
        <end position="275"/>
    </location>
</feature>
<proteinExistence type="predicted"/>